<evidence type="ECO:0000256" key="1">
    <source>
        <dbReference type="SAM" id="MobiDB-lite"/>
    </source>
</evidence>
<keyword evidence="3" id="KW-1185">Reference proteome</keyword>
<feature type="region of interest" description="Disordered" evidence="1">
    <location>
        <begin position="236"/>
        <end position="259"/>
    </location>
</feature>
<dbReference type="EMBL" id="KQ765917">
    <property type="protein sequence ID" value="OAD53783.1"/>
    <property type="molecule type" value="Genomic_DNA"/>
</dbReference>
<proteinExistence type="predicted"/>
<accession>A0A310SEK2</accession>
<feature type="compositionally biased region" description="Basic and acidic residues" evidence="1">
    <location>
        <begin position="236"/>
        <end position="246"/>
    </location>
</feature>
<feature type="compositionally biased region" description="Basic residues" evidence="1">
    <location>
        <begin position="247"/>
        <end position="259"/>
    </location>
</feature>
<sequence>MEEAGKNSKVCQQVSLGFQEAARWKGFSTLFQPRATTAADQRPLVSTDAGVLTNDWCAVEVVPLCARNSLVVARPTSPDQCLGKKGVMIATIHQRAPRPFPEAEPVFNAPSDHDGHRCLKLYCPFCKCEQIDRLSSDVVVAPYGTKNLSLSPRRRLRVNGGGCKKRPRIPRDEKRCSRNGARVVERSRAEKESVSPLVLVGVWRLIVVVEAEQLRRKSSVPAAECQTEHADCQPKLRAHGSEDHRFPKTVHHPQPHNRKVEKRYLQSDQQMYELTNYHEGPWIFWLQTSNTCSLGR</sequence>
<evidence type="ECO:0000313" key="3">
    <source>
        <dbReference type="Proteomes" id="UP000250275"/>
    </source>
</evidence>
<dbReference type="AlphaFoldDB" id="A0A310SEK2"/>
<reference evidence="2 3" key="1">
    <citation type="submission" date="2015-07" db="EMBL/GenBank/DDBJ databases">
        <title>The genome of Eufriesea mexicana.</title>
        <authorList>
            <person name="Pan H."/>
            <person name="Kapheim K."/>
        </authorList>
    </citation>
    <scope>NUCLEOTIDE SEQUENCE [LARGE SCALE GENOMIC DNA]</scope>
    <source>
        <strain evidence="2">0111107269</strain>
        <tissue evidence="2">Whole body</tissue>
    </source>
</reference>
<name>A0A310SEK2_9HYME</name>
<dbReference type="Proteomes" id="UP000250275">
    <property type="component" value="Unassembled WGS sequence"/>
</dbReference>
<protein>
    <submittedName>
        <fullName evidence="2">Uncharacterized protein</fullName>
    </submittedName>
</protein>
<evidence type="ECO:0000313" key="2">
    <source>
        <dbReference type="EMBL" id="OAD53783.1"/>
    </source>
</evidence>
<organism evidence="2 3">
    <name type="scientific">Eufriesea mexicana</name>
    <dbReference type="NCBI Taxonomy" id="516756"/>
    <lineage>
        <taxon>Eukaryota</taxon>
        <taxon>Metazoa</taxon>
        <taxon>Ecdysozoa</taxon>
        <taxon>Arthropoda</taxon>
        <taxon>Hexapoda</taxon>
        <taxon>Insecta</taxon>
        <taxon>Pterygota</taxon>
        <taxon>Neoptera</taxon>
        <taxon>Endopterygota</taxon>
        <taxon>Hymenoptera</taxon>
        <taxon>Apocrita</taxon>
        <taxon>Aculeata</taxon>
        <taxon>Apoidea</taxon>
        <taxon>Anthophila</taxon>
        <taxon>Apidae</taxon>
        <taxon>Eufriesea</taxon>
    </lineage>
</organism>
<gene>
    <name evidence="2" type="ORF">WN48_09106</name>
</gene>